<proteinExistence type="predicted"/>
<evidence type="ECO:0000313" key="2">
    <source>
        <dbReference type="Proteomes" id="UP000253570"/>
    </source>
</evidence>
<dbReference type="InterPro" id="IPR011250">
    <property type="entry name" value="OMP/PagP_B-barrel"/>
</dbReference>
<evidence type="ECO:0000313" key="1">
    <source>
        <dbReference type="EMBL" id="RCL72060.1"/>
    </source>
</evidence>
<name>A0A368DJN4_9PROT</name>
<organism evidence="1 2">
    <name type="scientific">PS1 clade bacterium</name>
    <dbReference type="NCBI Taxonomy" id="2175152"/>
    <lineage>
        <taxon>Bacteria</taxon>
        <taxon>Pseudomonadati</taxon>
        <taxon>Pseudomonadota</taxon>
        <taxon>Alphaproteobacteria</taxon>
        <taxon>PS1 clade</taxon>
    </lineage>
</organism>
<gene>
    <name evidence="1" type="ORF">DBW71_05885</name>
</gene>
<dbReference type="AlphaFoldDB" id="A0A368DJN4"/>
<dbReference type="SUPFAM" id="SSF56925">
    <property type="entry name" value="OMPA-like"/>
    <property type="match status" value="1"/>
</dbReference>
<dbReference type="Gene3D" id="2.40.160.20">
    <property type="match status" value="1"/>
</dbReference>
<reference evidence="1 2" key="1">
    <citation type="journal article" date="2018" name="Microbiome">
        <title>Fine metagenomic profile of the Mediterranean stratified and mixed water columns revealed by assembly and recruitment.</title>
        <authorList>
            <person name="Haro-Moreno J.M."/>
            <person name="Lopez-Perez M."/>
            <person name="De La Torre J.R."/>
            <person name="Picazo A."/>
            <person name="Camacho A."/>
            <person name="Rodriguez-Valera F."/>
        </authorList>
    </citation>
    <scope>NUCLEOTIDE SEQUENCE [LARGE SCALE GENOMIC DNA]</scope>
    <source>
        <strain evidence="1">MED-G57</strain>
    </source>
</reference>
<sequence>MNAVIKKIIIVAFLLPVMVVISYAADAPEVDKSMSSSQIEQYLLFGVNTSDAFFHSRFSGGWCGEGYTDCARKDHSGMSIALGYGIELPSNHPSVSHAFEITHSNDVISGSERASSVMSFDIENQTNLEYNFIAKLNDNIDVLPIFGISNFDVSHQQSSSPSTTSNFPTKNTTKFYIGGGVRTKLNDKMSLKFTYKIIEDYYSSVLFDPNNIFTNRDPATENFEQLSASLIYKY</sequence>
<protein>
    <submittedName>
        <fullName evidence="1">Uncharacterized protein</fullName>
    </submittedName>
</protein>
<dbReference type="Proteomes" id="UP000253570">
    <property type="component" value="Unassembled WGS sequence"/>
</dbReference>
<comment type="caution">
    <text evidence="1">The sequence shown here is derived from an EMBL/GenBank/DDBJ whole genome shotgun (WGS) entry which is preliminary data.</text>
</comment>
<accession>A0A368DJN4</accession>
<dbReference type="EMBL" id="QOQD01000017">
    <property type="protein sequence ID" value="RCL72060.1"/>
    <property type="molecule type" value="Genomic_DNA"/>
</dbReference>